<evidence type="ECO:0000256" key="4">
    <source>
        <dbReference type="ARBA" id="ARBA00022833"/>
    </source>
</evidence>
<protein>
    <submittedName>
        <fullName evidence="5">ZIP Zinc transporter family protein</fullName>
    </submittedName>
</protein>
<comment type="similarity">
    <text evidence="2">Belongs to the ZIP transporter (TC 2.A.5) family.</text>
</comment>
<keyword evidence="3" id="KW-1003">Cell membrane</keyword>
<dbReference type="PANTHER" id="PTHR11040:SF211">
    <property type="entry name" value="ZINC TRANSPORTER ZIP11"/>
    <property type="match status" value="1"/>
</dbReference>
<dbReference type="GO" id="GO:0005385">
    <property type="term" value="F:zinc ion transmembrane transporter activity"/>
    <property type="evidence" value="ECO:0007669"/>
    <property type="project" value="TreeGrafter"/>
</dbReference>
<keyword evidence="3" id="KW-0472">Membrane</keyword>
<proteinExistence type="inferred from homology"/>
<dbReference type="GO" id="GO:0005886">
    <property type="term" value="C:plasma membrane"/>
    <property type="evidence" value="ECO:0007669"/>
    <property type="project" value="UniProtKB-SubCell"/>
</dbReference>
<comment type="subcellular location">
    <subcellularLocation>
        <location evidence="1">Cell membrane</location>
        <topology evidence="1">Multi-pass membrane protein</topology>
    </subcellularLocation>
</comment>
<name>A0A0B6AKB4_PRIM2</name>
<organism evidence="5 6">
    <name type="scientific">Priestia megaterium (strain ATCC 14581 / DSM 32 / CCUG 1817 / JCM 2506 / NBRC 15308 / NCIMB 9376 / NCTC 10342 / NRRL B-14308 / VKM B-512 / Ford 19)</name>
    <name type="common">Bacillus megaterium</name>
    <dbReference type="NCBI Taxonomy" id="1348623"/>
    <lineage>
        <taxon>Bacteria</taxon>
        <taxon>Bacillati</taxon>
        <taxon>Bacillota</taxon>
        <taxon>Bacilli</taxon>
        <taxon>Bacillales</taxon>
        <taxon>Bacillaceae</taxon>
        <taxon>Priestia</taxon>
    </lineage>
</organism>
<dbReference type="Proteomes" id="UP000031829">
    <property type="component" value="Chromosome"/>
</dbReference>
<keyword evidence="4" id="KW-0862">Zinc</keyword>
<dbReference type="RefSeq" id="WP_016763697.1">
    <property type="nucleotide sequence ID" value="NZ_BCVB01000026.1"/>
</dbReference>
<evidence type="ECO:0000256" key="3">
    <source>
        <dbReference type="ARBA" id="ARBA00022475"/>
    </source>
</evidence>
<dbReference type="PANTHER" id="PTHR11040">
    <property type="entry name" value="ZINC/IRON TRANSPORTER"/>
    <property type="match status" value="1"/>
</dbReference>
<dbReference type="KEGG" id="bmeg:BG04_4112"/>
<dbReference type="GeneID" id="93642136"/>
<dbReference type="HOGENOM" id="CLU_015114_1_3_9"/>
<evidence type="ECO:0000256" key="2">
    <source>
        <dbReference type="ARBA" id="ARBA00006939"/>
    </source>
</evidence>
<evidence type="ECO:0000256" key="1">
    <source>
        <dbReference type="ARBA" id="ARBA00004651"/>
    </source>
</evidence>
<gene>
    <name evidence="5" type="ORF">BG04_4112</name>
</gene>
<accession>A0A0B6AKB4</accession>
<evidence type="ECO:0000313" key="5">
    <source>
        <dbReference type="EMBL" id="AJI20259.1"/>
    </source>
</evidence>
<sequence length="241" mass="26401">MHIEMNILFTLGSLLGLLAGGGLLKLVNHLARGRIQFMYAICGGILLGLLFFDILPSTWHLYDLRGVLLGIVVGYIIMLCIDLFLHKQNSEISPLQALILLTVAIFFHNVITGVTFGITDMHQSASVFAATLLHQVPEGMAIMTVLSIAKIPNTFFLLIIAILSLSLGGSLFIGESVQVSSLKLQALSTGAAIGTLSFVIFHEIIGNTIKHFRKLHVWLLISLGFVIIYVYQYSLSLFHGH</sequence>
<dbReference type="AlphaFoldDB" id="A0A0B6AKB4"/>
<reference evidence="5 6" key="1">
    <citation type="journal article" date="2015" name="Genome Announc.">
        <title>Complete genome sequences for 35 biothreat assay-relevant bacillus species.</title>
        <authorList>
            <person name="Johnson S.L."/>
            <person name="Daligault H.E."/>
            <person name="Davenport K.W."/>
            <person name="Jaissle J."/>
            <person name="Frey K.G."/>
            <person name="Ladner J.T."/>
            <person name="Broomall S.M."/>
            <person name="Bishop-Lilly K.A."/>
            <person name="Bruce D.C."/>
            <person name="Gibbons H.S."/>
            <person name="Coyne S.R."/>
            <person name="Lo C.C."/>
            <person name="Meincke L."/>
            <person name="Munk A.C."/>
            <person name="Koroleva G.I."/>
            <person name="Rosenzweig C.N."/>
            <person name="Palacios G.F."/>
            <person name="Redden C.L."/>
            <person name="Minogue T.D."/>
            <person name="Chain P.S."/>
        </authorList>
    </citation>
    <scope>NUCLEOTIDE SEQUENCE [LARGE SCALE GENOMIC DNA]</scope>
    <source>
        <strain evidence="6">ATCC 14581 / DSM 32 / JCM 2506 / NBRC 15308 / NCIMB 9376 / NCTC 10342 / NRRL B-14308 / VKM B-512</strain>
    </source>
</reference>
<evidence type="ECO:0000313" key="6">
    <source>
        <dbReference type="Proteomes" id="UP000031829"/>
    </source>
</evidence>
<dbReference type="EMBL" id="CP009920">
    <property type="protein sequence ID" value="AJI20259.1"/>
    <property type="molecule type" value="Genomic_DNA"/>
</dbReference>